<dbReference type="GO" id="GO:0043565">
    <property type="term" value="F:sequence-specific DNA binding"/>
    <property type="evidence" value="ECO:0007669"/>
    <property type="project" value="InterPro"/>
</dbReference>
<keyword evidence="4" id="KW-1185">Reference proteome</keyword>
<dbReference type="AlphaFoldDB" id="B2GFG2"/>
<reference evidence="3 4" key="1">
    <citation type="journal article" date="2008" name="J. Bacteriol.">
        <title>Complete genome sequence of the soil actinomycete Kocuria rhizophila.</title>
        <authorList>
            <person name="Takarada H."/>
            <person name="Sekine M."/>
            <person name="Kosugi H."/>
            <person name="Matsuo Y."/>
            <person name="Fujisawa T."/>
            <person name="Omata S."/>
            <person name="Kishi E."/>
            <person name="Shimizu A."/>
            <person name="Tsukatani N."/>
            <person name="Tanikawa S."/>
            <person name="Fujita N."/>
            <person name="Harayama S."/>
        </authorList>
    </citation>
    <scope>NUCLEOTIDE SEQUENCE [LARGE SCALE GENOMIC DNA]</scope>
    <source>
        <strain evidence="4">ATCC 9341 / DSM 348 / NBRC 103217 / DC2201</strain>
    </source>
</reference>
<dbReference type="Gene3D" id="1.10.10.60">
    <property type="entry name" value="Homeodomain-like"/>
    <property type="match status" value="1"/>
</dbReference>
<evidence type="ECO:0000256" key="1">
    <source>
        <dbReference type="SAM" id="MobiDB-lite"/>
    </source>
</evidence>
<name>B2GFG2_KOCRD</name>
<proteinExistence type="predicted"/>
<dbReference type="PROSITE" id="PS01124">
    <property type="entry name" value="HTH_ARAC_FAMILY_2"/>
    <property type="match status" value="1"/>
</dbReference>
<organism evidence="3 4">
    <name type="scientific">Kocuria rhizophila (strain ATCC 9341 / DSM 348 / NBRC 103217 / DC2201)</name>
    <dbReference type="NCBI Taxonomy" id="378753"/>
    <lineage>
        <taxon>Bacteria</taxon>
        <taxon>Bacillati</taxon>
        <taxon>Actinomycetota</taxon>
        <taxon>Actinomycetes</taxon>
        <taxon>Micrococcales</taxon>
        <taxon>Micrococcaceae</taxon>
        <taxon>Kocuria</taxon>
    </lineage>
</organism>
<dbReference type="Proteomes" id="UP000008838">
    <property type="component" value="Chromosome"/>
</dbReference>
<feature type="domain" description="HTH araC/xylS-type" evidence="2">
    <location>
        <begin position="1"/>
        <end position="25"/>
    </location>
</feature>
<dbReference type="KEGG" id="krh:KRH_02950"/>
<feature type="compositionally biased region" description="Polar residues" evidence="1">
    <location>
        <begin position="24"/>
        <end position="33"/>
    </location>
</feature>
<evidence type="ECO:0000259" key="2">
    <source>
        <dbReference type="PROSITE" id="PS01124"/>
    </source>
</evidence>
<evidence type="ECO:0000313" key="3">
    <source>
        <dbReference type="EMBL" id="BAG28642.1"/>
    </source>
</evidence>
<protein>
    <submittedName>
        <fullName evidence="3">Putative AraC family transcriptional regulator</fullName>
    </submittedName>
</protein>
<dbReference type="RefSeq" id="WP_012397369.1">
    <property type="nucleotide sequence ID" value="NC_010617.1"/>
</dbReference>
<accession>B2GFG2</accession>
<dbReference type="GO" id="GO:0003700">
    <property type="term" value="F:DNA-binding transcription factor activity"/>
    <property type="evidence" value="ECO:0007669"/>
    <property type="project" value="InterPro"/>
</dbReference>
<feature type="compositionally biased region" description="Basic and acidic residues" evidence="1">
    <location>
        <begin position="1"/>
        <end position="12"/>
    </location>
</feature>
<dbReference type="HOGENOM" id="CLU_3382369_0_0_11"/>
<dbReference type="STRING" id="378753.KRH_02950"/>
<gene>
    <name evidence="3" type="ordered locus">KRH_02950</name>
</gene>
<dbReference type="EMBL" id="AP009152">
    <property type="protein sequence ID" value="BAG28642.1"/>
    <property type="molecule type" value="Genomic_DNA"/>
</dbReference>
<sequence>MTDQAHLGREFKSAFGITPGDYRSTCSAAQRHP</sequence>
<feature type="region of interest" description="Disordered" evidence="1">
    <location>
        <begin position="1"/>
        <end position="33"/>
    </location>
</feature>
<dbReference type="InterPro" id="IPR018060">
    <property type="entry name" value="HTH_AraC"/>
</dbReference>
<evidence type="ECO:0000313" key="4">
    <source>
        <dbReference type="Proteomes" id="UP000008838"/>
    </source>
</evidence>